<feature type="DNA-binding region" description="OmpR/PhoB-type" evidence="7">
    <location>
        <begin position="124"/>
        <end position="222"/>
    </location>
</feature>
<evidence type="ECO:0000259" key="8">
    <source>
        <dbReference type="PROSITE" id="PS50110"/>
    </source>
</evidence>
<dbReference type="OrthoDB" id="9802426at2"/>
<dbReference type="AlphaFoldDB" id="A0A1H9BDU4"/>
<evidence type="ECO:0000256" key="3">
    <source>
        <dbReference type="ARBA" id="ARBA00023015"/>
    </source>
</evidence>
<dbReference type="CDD" id="cd00383">
    <property type="entry name" value="trans_reg_C"/>
    <property type="match status" value="1"/>
</dbReference>
<dbReference type="InterPro" id="IPR039420">
    <property type="entry name" value="WalR-like"/>
</dbReference>
<dbReference type="STRING" id="867345.SAMN05421693_10898"/>
<dbReference type="Pfam" id="PF00486">
    <property type="entry name" value="Trans_reg_C"/>
    <property type="match status" value="1"/>
</dbReference>
<evidence type="ECO:0000259" key="9">
    <source>
        <dbReference type="PROSITE" id="PS51755"/>
    </source>
</evidence>
<dbReference type="PANTHER" id="PTHR48111:SF71">
    <property type="entry name" value="TRANSCRIPTIONAL REGULATORY PROTEIN PHOP"/>
    <property type="match status" value="1"/>
</dbReference>
<evidence type="ECO:0000313" key="11">
    <source>
        <dbReference type="Proteomes" id="UP000199496"/>
    </source>
</evidence>
<feature type="modified residue" description="4-aspartylphosphate" evidence="6">
    <location>
        <position position="51"/>
    </location>
</feature>
<dbReference type="InterPro" id="IPR036388">
    <property type="entry name" value="WH-like_DNA-bd_sf"/>
</dbReference>
<dbReference type="Gene3D" id="3.40.50.2300">
    <property type="match status" value="1"/>
</dbReference>
<gene>
    <name evidence="10" type="ORF">SAMN05421693_10898</name>
</gene>
<dbReference type="Gene3D" id="1.10.10.10">
    <property type="entry name" value="Winged helix-like DNA-binding domain superfamily/Winged helix DNA-binding domain"/>
    <property type="match status" value="1"/>
</dbReference>
<dbReference type="Gene3D" id="6.10.250.690">
    <property type="match status" value="1"/>
</dbReference>
<name>A0A1H9BDU4_9GAMM</name>
<keyword evidence="3" id="KW-0805">Transcription regulation</keyword>
<dbReference type="InterPro" id="IPR001867">
    <property type="entry name" value="OmpR/PhoB-type_DNA-bd"/>
</dbReference>
<dbReference type="InterPro" id="IPR011006">
    <property type="entry name" value="CheY-like_superfamily"/>
</dbReference>
<dbReference type="GO" id="GO:0005829">
    <property type="term" value="C:cytosol"/>
    <property type="evidence" value="ECO:0007669"/>
    <property type="project" value="TreeGrafter"/>
</dbReference>
<proteinExistence type="predicted"/>
<keyword evidence="1 6" id="KW-0597">Phosphoprotein</keyword>
<dbReference type="Pfam" id="PF00072">
    <property type="entry name" value="Response_reg"/>
    <property type="match status" value="1"/>
</dbReference>
<feature type="domain" description="Response regulatory" evidence="8">
    <location>
        <begin position="2"/>
        <end position="116"/>
    </location>
</feature>
<evidence type="ECO:0000256" key="1">
    <source>
        <dbReference type="ARBA" id="ARBA00022553"/>
    </source>
</evidence>
<accession>A0A1H9BDU4</accession>
<evidence type="ECO:0000256" key="7">
    <source>
        <dbReference type="PROSITE-ProRule" id="PRU01091"/>
    </source>
</evidence>
<evidence type="ECO:0000313" key="10">
    <source>
        <dbReference type="EMBL" id="SEP87055.1"/>
    </source>
</evidence>
<keyword evidence="4 7" id="KW-0238">DNA-binding</keyword>
<keyword evidence="11" id="KW-1185">Reference proteome</keyword>
<dbReference type="PROSITE" id="PS51755">
    <property type="entry name" value="OMPR_PHOB"/>
    <property type="match status" value="1"/>
</dbReference>
<evidence type="ECO:0000256" key="4">
    <source>
        <dbReference type="ARBA" id="ARBA00023125"/>
    </source>
</evidence>
<evidence type="ECO:0000256" key="5">
    <source>
        <dbReference type="ARBA" id="ARBA00023163"/>
    </source>
</evidence>
<feature type="domain" description="OmpR/PhoB-type" evidence="9">
    <location>
        <begin position="124"/>
        <end position="222"/>
    </location>
</feature>
<evidence type="ECO:0000256" key="6">
    <source>
        <dbReference type="PROSITE-ProRule" id="PRU00169"/>
    </source>
</evidence>
<dbReference type="SMART" id="SM00448">
    <property type="entry name" value="REC"/>
    <property type="match status" value="1"/>
</dbReference>
<keyword evidence="2" id="KW-0902">Two-component regulatory system</keyword>
<dbReference type="PROSITE" id="PS50110">
    <property type="entry name" value="RESPONSE_REGULATORY"/>
    <property type="match status" value="1"/>
</dbReference>
<reference evidence="10 11" key="1">
    <citation type="submission" date="2016-10" db="EMBL/GenBank/DDBJ databases">
        <authorList>
            <person name="de Groot N.N."/>
        </authorList>
    </citation>
    <scope>NUCLEOTIDE SEQUENCE [LARGE SCALE GENOMIC DNA]</scope>
    <source>
        <strain evidence="10 11">B7-7</strain>
    </source>
</reference>
<sequence length="239" mass="27105">MRVMIIEDESPLLARLKARLEQEDWMVDTSTDGADGLYRLLEYPADVAVVDLGLPELPGLEVIRRVRLAGRRLPILILTARDHWQEKVEGLEAGADDYLVKPFHMEELIARLRALTRRAAGRPDGRLVLGPLVVDTQAQSVIMAGQAVNLTTFEYRLLEHLARHPGQVMSRQNLTDYLYPHDEDRDSNVLEVLIGRLRRKLDPAGHHGPIETLRGRGYRLTLAEGQDNGRPEDRPADYR</sequence>
<dbReference type="SUPFAM" id="SSF52172">
    <property type="entry name" value="CheY-like"/>
    <property type="match status" value="1"/>
</dbReference>
<dbReference type="GO" id="GO:0032993">
    <property type="term" value="C:protein-DNA complex"/>
    <property type="evidence" value="ECO:0007669"/>
    <property type="project" value="TreeGrafter"/>
</dbReference>
<dbReference type="Proteomes" id="UP000199496">
    <property type="component" value="Unassembled WGS sequence"/>
</dbReference>
<dbReference type="RefSeq" id="WP_090205162.1">
    <property type="nucleotide sequence ID" value="NZ_FOFO01000008.1"/>
</dbReference>
<dbReference type="GO" id="GO:0006355">
    <property type="term" value="P:regulation of DNA-templated transcription"/>
    <property type="evidence" value="ECO:0007669"/>
    <property type="project" value="InterPro"/>
</dbReference>
<dbReference type="SMART" id="SM00862">
    <property type="entry name" value="Trans_reg_C"/>
    <property type="match status" value="1"/>
</dbReference>
<dbReference type="PANTHER" id="PTHR48111">
    <property type="entry name" value="REGULATOR OF RPOS"/>
    <property type="match status" value="1"/>
</dbReference>
<dbReference type="EMBL" id="FOFO01000008">
    <property type="protein sequence ID" value="SEP87055.1"/>
    <property type="molecule type" value="Genomic_DNA"/>
</dbReference>
<dbReference type="GO" id="GO:0000976">
    <property type="term" value="F:transcription cis-regulatory region binding"/>
    <property type="evidence" value="ECO:0007669"/>
    <property type="project" value="TreeGrafter"/>
</dbReference>
<dbReference type="GO" id="GO:0000156">
    <property type="term" value="F:phosphorelay response regulator activity"/>
    <property type="evidence" value="ECO:0007669"/>
    <property type="project" value="TreeGrafter"/>
</dbReference>
<protein>
    <submittedName>
        <fullName evidence="10">Two-component system, OmpR family, response regulator PhoP</fullName>
    </submittedName>
</protein>
<dbReference type="InterPro" id="IPR001789">
    <property type="entry name" value="Sig_transdc_resp-reg_receiver"/>
</dbReference>
<evidence type="ECO:0000256" key="2">
    <source>
        <dbReference type="ARBA" id="ARBA00023012"/>
    </source>
</evidence>
<keyword evidence="5" id="KW-0804">Transcription</keyword>
<organism evidence="10 11">
    <name type="scientific">Ectothiorhodospira magna</name>
    <dbReference type="NCBI Taxonomy" id="867345"/>
    <lineage>
        <taxon>Bacteria</taxon>
        <taxon>Pseudomonadati</taxon>
        <taxon>Pseudomonadota</taxon>
        <taxon>Gammaproteobacteria</taxon>
        <taxon>Chromatiales</taxon>
        <taxon>Ectothiorhodospiraceae</taxon>
        <taxon>Ectothiorhodospira</taxon>
    </lineage>
</organism>